<evidence type="ECO:0000259" key="5">
    <source>
        <dbReference type="PROSITE" id="PS51462"/>
    </source>
</evidence>
<dbReference type="InterPro" id="IPR015797">
    <property type="entry name" value="NUDIX_hydrolase-like_dom_sf"/>
</dbReference>
<feature type="domain" description="Nudix hydrolase" evidence="5">
    <location>
        <begin position="17"/>
        <end position="148"/>
    </location>
</feature>
<keyword evidence="3 4" id="KW-0378">Hydrolase</keyword>
<dbReference type="InterPro" id="IPR020476">
    <property type="entry name" value="Nudix_hydrolase"/>
</dbReference>
<dbReference type="Pfam" id="PF00293">
    <property type="entry name" value="NUDIX"/>
    <property type="match status" value="1"/>
</dbReference>
<evidence type="ECO:0000313" key="6">
    <source>
        <dbReference type="EMBL" id="GIJ01213.1"/>
    </source>
</evidence>
<protein>
    <submittedName>
        <fullName evidence="6">NUDIX hydrolase</fullName>
    </submittedName>
</protein>
<proteinExistence type="inferred from homology"/>
<dbReference type="EMBL" id="BOOY01000003">
    <property type="protein sequence ID" value="GIJ01213.1"/>
    <property type="molecule type" value="Genomic_DNA"/>
</dbReference>
<dbReference type="InterPro" id="IPR020084">
    <property type="entry name" value="NUDIX_hydrolase_CS"/>
</dbReference>
<dbReference type="RefSeq" id="WP_203936545.1">
    <property type="nucleotide sequence ID" value="NZ_BAAAGJ010000005.1"/>
</dbReference>
<dbReference type="PANTHER" id="PTHR43046:SF16">
    <property type="entry name" value="ADP-RIBOSE PYROPHOSPHATASE YJHB-RELATED"/>
    <property type="match status" value="1"/>
</dbReference>
<sequence>MPKTDYLNDPDAPRANALVVAVAVVVLDESGRVLLIRRSDNGYWALPGGAQDLGESTAQAAIREVSEETGIDVEIVGISGIYSNPRHVIAYDDGEVRQEFSICLRARPVGGSLRTSDESSQVDWVDPAELAERRIHPTMLLRIKHGLEAQEPYIG</sequence>
<organism evidence="6 7">
    <name type="scientific">Spirilliplanes yamanashiensis</name>
    <dbReference type="NCBI Taxonomy" id="42233"/>
    <lineage>
        <taxon>Bacteria</taxon>
        <taxon>Bacillati</taxon>
        <taxon>Actinomycetota</taxon>
        <taxon>Actinomycetes</taxon>
        <taxon>Micromonosporales</taxon>
        <taxon>Micromonosporaceae</taxon>
        <taxon>Spirilliplanes</taxon>
    </lineage>
</organism>
<keyword evidence="7" id="KW-1185">Reference proteome</keyword>
<dbReference type="PANTHER" id="PTHR43046">
    <property type="entry name" value="GDP-MANNOSE MANNOSYL HYDROLASE"/>
    <property type="match status" value="1"/>
</dbReference>
<evidence type="ECO:0000256" key="3">
    <source>
        <dbReference type="ARBA" id="ARBA00022801"/>
    </source>
</evidence>
<gene>
    <name evidence="6" type="ORF">Sya03_05650</name>
</gene>
<evidence type="ECO:0000256" key="2">
    <source>
        <dbReference type="ARBA" id="ARBA00005582"/>
    </source>
</evidence>
<dbReference type="PROSITE" id="PS51462">
    <property type="entry name" value="NUDIX"/>
    <property type="match status" value="1"/>
</dbReference>
<dbReference type="PRINTS" id="PR00502">
    <property type="entry name" value="NUDIXFAMILY"/>
</dbReference>
<dbReference type="Gene3D" id="3.90.79.10">
    <property type="entry name" value="Nucleoside Triphosphate Pyrophosphohydrolase"/>
    <property type="match status" value="1"/>
</dbReference>
<reference evidence="6" key="1">
    <citation type="submission" date="2021-01" db="EMBL/GenBank/DDBJ databases">
        <title>Whole genome shotgun sequence of Spirilliplanes yamanashiensis NBRC 15828.</title>
        <authorList>
            <person name="Komaki H."/>
            <person name="Tamura T."/>
        </authorList>
    </citation>
    <scope>NUCLEOTIDE SEQUENCE</scope>
    <source>
        <strain evidence="6">NBRC 15828</strain>
    </source>
</reference>
<dbReference type="GO" id="GO:0016787">
    <property type="term" value="F:hydrolase activity"/>
    <property type="evidence" value="ECO:0007669"/>
    <property type="project" value="UniProtKB-KW"/>
</dbReference>
<dbReference type="PROSITE" id="PS00893">
    <property type="entry name" value="NUDIX_BOX"/>
    <property type="match status" value="1"/>
</dbReference>
<accession>A0A8J4DHA9</accession>
<name>A0A8J4DHA9_9ACTN</name>
<dbReference type="SUPFAM" id="SSF55811">
    <property type="entry name" value="Nudix"/>
    <property type="match status" value="1"/>
</dbReference>
<dbReference type="AlphaFoldDB" id="A0A8J4DHA9"/>
<comment type="caution">
    <text evidence="6">The sequence shown here is derived from an EMBL/GenBank/DDBJ whole genome shotgun (WGS) entry which is preliminary data.</text>
</comment>
<dbReference type="InterPro" id="IPR000086">
    <property type="entry name" value="NUDIX_hydrolase_dom"/>
</dbReference>
<evidence type="ECO:0000256" key="1">
    <source>
        <dbReference type="ARBA" id="ARBA00001946"/>
    </source>
</evidence>
<comment type="cofactor">
    <cofactor evidence="1">
        <name>Mg(2+)</name>
        <dbReference type="ChEBI" id="CHEBI:18420"/>
    </cofactor>
</comment>
<evidence type="ECO:0000256" key="4">
    <source>
        <dbReference type="RuleBase" id="RU003476"/>
    </source>
</evidence>
<evidence type="ECO:0000313" key="7">
    <source>
        <dbReference type="Proteomes" id="UP000652013"/>
    </source>
</evidence>
<dbReference type="Proteomes" id="UP000652013">
    <property type="component" value="Unassembled WGS sequence"/>
</dbReference>
<comment type="similarity">
    <text evidence="2 4">Belongs to the Nudix hydrolase family.</text>
</comment>